<dbReference type="GO" id="GO:0008703">
    <property type="term" value="F:5-amino-6-(5-phosphoribosylamino)uracil reductase activity"/>
    <property type="evidence" value="ECO:0007669"/>
    <property type="project" value="InterPro"/>
</dbReference>
<feature type="domain" description="Bacterial bifunctional deaminase-reductase C-terminal" evidence="1">
    <location>
        <begin position="2"/>
        <end position="177"/>
    </location>
</feature>
<proteinExistence type="predicted"/>
<dbReference type="STRING" id="29529.SAMN04488122_2463"/>
<protein>
    <submittedName>
        <fullName evidence="2">Dihydrofolate reductase</fullName>
    </submittedName>
</protein>
<dbReference type="Gene3D" id="3.40.430.10">
    <property type="entry name" value="Dihydrofolate Reductase, subunit A"/>
    <property type="match status" value="1"/>
</dbReference>
<dbReference type="InterPro" id="IPR050765">
    <property type="entry name" value="Riboflavin_Biosynth_HTPR"/>
</dbReference>
<evidence type="ECO:0000313" key="2">
    <source>
        <dbReference type="EMBL" id="SEW37037.1"/>
    </source>
</evidence>
<dbReference type="InterPro" id="IPR024072">
    <property type="entry name" value="DHFR-like_dom_sf"/>
</dbReference>
<dbReference type="InterPro" id="IPR002734">
    <property type="entry name" value="RibDG_C"/>
</dbReference>
<dbReference type="PANTHER" id="PTHR38011:SF11">
    <property type="entry name" value="2,5-DIAMINO-6-RIBOSYLAMINO-4(3H)-PYRIMIDINONE 5'-PHOSPHATE REDUCTASE"/>
    <property type="match status" value="1"/>
</dbReference>
<dbReference type="EMBL" id="FOJG01000001">
    <property type="protein sequence ID" value="SEW37037.1"/>
    <property type="molecule type" value="Genomic_DNA"/>
</dbReference>
<reference evidence="3" key="1">
    <citation type="submission" date="2016-10" db="EMBL/GenBank/DDBJ databases">
        <authorList>
            <person name="Varghese N."/>
            <person name="Submissions S."/>
        </authorList>
    </citation>
    <scope>NUCLEOTIDE SEQUENCE [LARGE SCALE GENOMIC DNA]</scope>
    <source>
        <strain evidence="3">DSM 3695</strain>
    </source>
</reference>
<dbReference type="Pfam" id="PF01872">
    <property type="entry name" value="RibD_C"/>
    <property type="match status" value="1"/>
</dbReference>
<dbReference type="AlphaFoldDB" id="A0A1I0R908"/>
<dbReference type="GO" id="GO:0009231">
    <property type="term" value="P:riboflavin biosynthetic process"/>
    <property type="evidence" value="ECO:0007669"/>
    <property type="project" value="InterPro"/>
</dbReference>
<accession>A0A1I0R908</accession>
<organism evidence="2 3">
    <name type="scientific">Chitinophaga arvensicola</name>
    <dbReference type="NCBI Taxonomy" id="29529"/>
    <lineage>
        <taxon>Bacteria</taxon>
        <taxon>Pseudomonadati</taxon>
        <taxon>Bacteroidota</taxon>
        <taxon>Chitinophagia</taxon>
        <taxon>Chitinophagales</taxon>
        <taxon>Chitinophagaceae</taxon>
        <taxon>Chitinophaga</taxon>
    </lineage>
</organism>
<dbReference type="SUPFAM" id="SSF53597">
    <property type="entry name" value="Dihydrofolate reductase-like"/>
    <property type="match status" value="1"/>
</dbReference>
<dbReference type="RefSeq" id="WP_089895042.1">
    <property type="nucleotide sequence ID" value="NZ_FOJG01000001.1"/>
</dbReference>
<keyword evidence="3" id="KW-1185">Reference proteome</keyword>
<evidence type="ECO:0000313" key="3">
    <source>
        <dbReference type="Proteomes" id="UP000199310"/>
    </source>
</evidence>
<gene>
    <name evidence="2" type="ORF">SAMN04488122_2463</name>
</gene>
<name>A0A1I0R908_9BACT</name>
<dbReference type="Proteomes" id="UP000199310">
    <property type="component" value="Unassembled WGS sequence"/>
</dbReference>
<dbReference type="PANTHER" id="PTHR38011">
    <property type="entry name" value="DIHYDROFOLATE REDUCTASE FAMILY PROTEIN (AFU_ORTHOLOGUE AFUA_8G06820)"/>
    <property type="match status" value="1"/>
</dbReference>
<sequence>MRKLIISEWITLDGIFDAESMAQWFMPYDSPARQELIRDGILSCDAILFGRKTYQMLAPYWSQLKNNEMGIADKLNSVPKYVVSATLEKADWENTTIIREDVINTIRQLKEQPGKEIQVEGSGELVQSLIAADLIDEYQLLVHPVVMGKGKRLFKEGDHLRGLKLAHTKTLDNGVVVLTYQRVSEAIEK</sequence>
<evidence type="ECO:0000259" key="1">
    <source>
        <dbReference type="Pfam" id="PF01872"/>
    </source>
</evidence>
<dbReference type="OrthoDB" id="195113at2"/>